<dbReference type="AlphaFoldDB" id="B8ASU1"/>
<dbReference type="EMBL" id="CM000129">
    <property type="protein sequence ID" value="EEC77116.1"/>
    <property type="molecule type" value="Genomic_DNA"/>
</dbReference>
<evidence type="ECO:0000313" key="2">
    <source>
        <dbReference type="Proteomes" id="UP000007015"/>
    </source>
</evidence>
<evidence type="ECO:0000313" key="1">
    <source>
        <dbReference type="EMBL" id="EEC77116.1"/>
    </source>
</evidence>
<protein>
    <submittedName>
        <fullName evidence="1">Uncharacterized protein</fullName>
    </submittedName>
</protein>
<sequence length="142" mass="14878">MDDYPWYQADDDAAGLEELLAVCPSLADEPVPWYKADDDTVGLRELSAACPSLIDEHAPGSTPARGAEPLTSLMVATAYGSVACIRRVLFAALLVDPNRSSASSLSTPLHLDATGWATSAPTAVSCLLAAGADNDDDEVKEQ</sequence>
<keyword evidence="2" id="KW-1185">Reference proteome</keyword>
<gene>
    <name evidence="1" type="ORF">OsI_15542</name>
</gene>
<organism evidence="1 2">
    <name type="scientific">Oryza sativa subsp. indica</name>
    <name type="common">Rice</name>
    <dbReference type="NCBI Taxonomy" id="39946"/>
    <lineage>
        <taxon>Eukaryota</taxon>
        <taxon>Viridiplantae</taxon>
        <taxon>Streptophyta</taxon>
        <taxon>Embryophyta</taxon>
        <taxon>Tracheophyta</taxon>
        <taxon>Spermatophyta</taxon>
        <taxon>Magnoliopsida</taxon>
        <taxon>Liliopsida</taxon>
        <taxon>Poales</taxon>
        <taxon>Poaceae</taxon>
        <taxon>BOP clade</taxon>
        <taxon>Oryzoideae</taxon>
        <taxon>Oryzeae</taxon>
        <taxon>Oryzinae</taxon>
        <taxon>Oryza</taxon>
        <taxon>Oryza sativa</taxon>
    </lineage>
</organism>
<reference evidence="1 2" key="1">
    <citation type="journal article" date="2005" name="PLoS Biol.">
        <title>The genomes of Oryza sativa: a history of duplications.</title>
        <authorList>
            <person name="Yu J."/>
            <person name="Wang J."/>
            <person name="Lin W."/>
            <person name="Li S."/>
            <person name="Li H."/>
            <person name="Zhou J."/>
            <person name="Ni P."/>
            <person name="Dong W."/>
            <person name="Hu S."/>
            <person name="Zeng C."/>
            <person name="Zhang J."/>
            <person name="Zhang Y."/>
            <person name="Li R."/>
            <person name="Xu Z."/>
            <person name="Li S."/>
            <person name="Li X."/>
            <person name="Zheng H."/>
            <person name="Cong L."/>
            <person name="Lin L."/>
            <person name="Yin J."/>
            <person name="Geng J."/>
            <person name="Li G."/>
            <person name="Shi J."/>
            <person name="Liu J."/>
            <person name="Lv H."/>
            <person name="Li J."/>
            <person name="Wang J."/>
            <person name="Deng Y."/>
            <person name="Ran L."/>
            <person name="Shi X."/>
            <person name="Wang X."/>
            <person name="Wu Q."/>
            <person name="Li C."/>
            <person name="Ren X."/>
            <person name="Wang J."/>
            <person name="Wang X."/>
            <person name="Li D."/>
            <person name="Liu D."/>
            <person name="Zhang X."/>
            <person name="Ji Z."/>
            <person name="Zhao W."/>
            <person name="Sun Y."/>
            <person name="Zhang Z."/>
            <person name="Bao J."/>
            <person name="Han Y."/>
            <person name="Dong L."/>
            <person name="Ji J."/>
            <person name="Chen P."/>
            <person name="Wu S."/>
            <person name="Liu J."/>
            <person name="Xiao Y."/>
            <person name="Bu D."/>
            <person name="Tan J."/>
            <person name="Yang L."/>
            <person name="Ye C."/>
            <person name="Zhang J."/>
            <person name="Xu J."/>
            <person name="Zhou Y."/>
            <person name="Yu Y."/>
            <person name="Zhang B."/>
            <person name="Zhuang S."/>
            <person name="Wei H."/>
            <person name="Liu B."/>
            <person name="Lei M."/>
            <person name="Yu H."/>
            <person name="Li Y."/>
            <person name="Xu H."/>
            <person name="Wei S."/>
            <person name="He X."/>
            <person name="Fang L."/>
            <person name="Zhang Z."/>
            <person name="Zhang Y."/>
            <person name="Huang X."/>
            <person name="Su Z."/>
            <person name="Tong W."/>
            <person name="Li J."/>
            <person name="Tong Z."/>
            <person name="Li S."/>
            <person name="Ye J."/>
            <person name="Wang L."/>
            <person name="Fang L."/>
            <person name="Lei T."/>
            <person name="Chen C."/>
            <person name="Chen H."/>
            <person name="Xu Z."/>
            <person name="Li H."/>
            <person name="Huang H."/>
            <person name="Zhang F."/>
            <person name="Xu H."/>
            <person name="Li N."/>
            <person name="Zhao C."/>
            <person name="Li S."/>
            <person name="Dong L."/>
            <person name="Huang Y."/>
            <person name="Li L."/>
            <person name="Xi Y."/>
            <person name="Qi Q."/>
            <person name="Li W."/>
            <person name="Zhang B."/>
            <person name="Hu W."/>
            <person name="Zhang Y."/>
            <person name="Tian X."/>
            <person name="Jiao Y."/>
            <person name="Liang X."/>
            <person name="Jin J."/>
            <person name="Gao L."/>
            <person name="Zheng W."/>
            <person name="Hao B."/>
            <person name="Liu S."/>
            <person name="Wang W."/>
            <person name="Yuan L."/>
            <person name="Cao M."/>
            <person name="McDermott J."/>
            <person name="Samudrala R."/>
            <person name="Wang J."/>
            <person name="Wong G.K."/>
            <person name="Yang H."/>
        </authorList>
    </citation>
    <scope>NUCLEOTIDE SEQUENCE [LARGE SCALE GENOMIC DNA]</scope>
    <source>
        <strain evidence="2">cv. 93-11</strain>
    </source>
</reference>
<dbReference type="Proteomes" id="UP000007015">
    <property type="component" value="Chromosome 4"/>
</dbReference>
<name>B8ASU1_ORYSI</name>
<dbReference type="Gramene" id="BGIOSGA016211-TA">
    <property type="protein sequence ID" value="BGIOSGA016211-PA"/>
    <property type="gene ID" value="BGIOSGA016211"/>
</dbReference>
<accession>B8ASU1</accession>
<dbReference type="HOGENOM" id="CLU_086804_0_0_1"/>
<proteinExistence type="predicted"/>